<evidence type="ECO:0000313" key="1">
    <source>
        <dbReference type="EMBL" id="MBB3811469.1"/>
    </source>
</evidence>
<organism evidence="1 2">
    <name type="scientific">Pseudochelatococcus contaminans</name>
    <dbReference type="NCBI Taxonomy" id="1538103"/>
    <lineage>
        <taxon>Bacteria</taxon>
        <taxon>Pseudomonadati</taxon>
        <taxon>Pseudomonadota</taxon>
        <taxon>Alphaproteobacteria</taxon>
        <taxon>Hyphomicrobiales</taxon>
        <taxon>Chelatococcaceae</taxon>
        <taxon>Pseudochelatococcus</taxon>
    </lineage>
</organism>
<reference evidence="1 2" key="1">
    <citation type="submission" date="2020-08" db="EMBL/GenBank/DDBJ databases">
        <title>Genomic Encyclopedia of Type Strains, Phase IV (KMG-IV): sequencing the most valuable type-strain genomes for metagenomic binning, comparative biology and taxonomic classification.</title>
        <authorList>
            <person name="Goeker M."/>
        </authorList>
    </citation>
    <scope>NUCLEOTIDE SEQUENCE [LARGE SCALE GENOMIC DNA]</scope>
    <source>
        <strain evidence="1 2">DSM 28760</strain>
    </source>
</reference>
<proteinExistence type="predicted"/>
<dbReference type="Proteomes" id="UP000537592">
    <property type="component" value="Unassembled WGS sequence"/>
</dbReference>
<name>A0A7W5Z7M7_9HYPH</name>
<dbReference type="RefSeq" id="WP_183754842.1">
    <property type="nucleotide sequence ID" value="NZ_JACICC010000020.1"/>
</dbReference>
<dbReference type="Pfam" id="PF10934">
    <property type="entry name" value="Sheath_initiator"/>
    <property type="match status" value="1"/>
</dbReference>
<accession>A0A7W5Z7M7</accession>
<protein>
    <submittedName>
        <fullName evidence="1">Uncharacterized protein</fullName>
    </submittedName>
</protein>
<comment type="caution">
    <text evidence="1">The sequence shown here is derived from an EMBL/GenBank/DDBJ whole genome shotgun (WGS) entry which is preliminary data.</text>
</comment>
<sequence>MRYRKLDANGDMVFGNGGDSFYHDVPDAPAQAITTRLKLGLGEWFLDLKDGTPWKTRVLGKYTGFTRDPMLRSRILKTQGVKSLDAYSSSVNVDTRRFEVSATVSTAYGQITVRGPV</sequence>
<dbReference type="InterPro" id="IPR020288">
    <property type="entry name" value="Sheath_initiator"/>
</dbReference>
<evidence type="ECO:0000313" key="2">
    <source>
        <dbReference type="Proteomes" id="UP000537592"/>
    </source>
</evidence>
<keyword evidence="2" id="KW-1185">Reference proteome</keyword>
<dbReference type="AlphaFoldDB" id="A0A7W5Z7M7"/>
<gene>
    <name evidence="1" type="ORF">FHS81_003584</name>
</gene>
<dbReference type="EMBL" id="JACICC010000020">
    <property type="protein sequence ID" value="MBB3811469.1"/>
    <property type="molecule type" value="Genomic_DNA"/>
</dbReference>